<keyword evidence="2" id="KW-1185">Reference proteome</keyword>
<evidence type="ECO:0000313" key="1">
    <source>
        <dbReference type="EMBL" id="QWB27766.1"/>
    </source>
</evidence>
<organism evidence="1 2">
    <name type="scientific">Streptomyces koelreuteriae</name>
    <dbReference type="NCBI Taxonomy" id="2838015"/>
    <lineage>
        <taxon>Bacteria</taxon>
        <taxon>Bacillati</taxon>
        <taxon>Actinomycetota</taxon>
        <taxon>Actinomycetes</taxon>
        <taxon>Kitasatosporales</taxon>
        <taxon>Streptomycetaceae</taxon>
        <taxon>Streptomyces</taxon>
    </lineage>
</organism>
<name>A0ABX8G337_9ACTN</name>
<accession>A0ABX8G337</accession>
<gene>
    <name evidence="1" type="ORF">KJK29_37085</name>
</gene>
<reference evidence="2" key="1">
    <citation type="submission" date="2021-05" db="EMBL/GenBank/DDBJ databases">
        <title>Direct Submission.</title>
        <authorList>
            <person name="Li K."/>
            <person name="Gao J."/>
        </authorList>
    </citation>
    <scope>NUCLEOTIDE SEQUENCE [LARGE SCALE GENOMIC DNA]</scope>
    <source>
        <strain evidence="2">MG62</strain>
    </source>
</reference>
<dbReference type="EMBL" id="CP075896">
    <property type="protein sequence ID" value="QWB27766.1"/>
    <property type="molecule type" value="Genomic_DNA"/>
</dbReference>
<dbReference type="NCBIfam" id="NF033521">
    <property type="entry name" value="lasso_leader_L3"/>
    <property type="match status" value="1"/>
</dbReference>
<evidence type="ECO:0000313" key="2">
    <source>
        <dbReference type="Proteomes" id="UP000679629"/>
    </source>
</evidence>
<dbReference type="Proteomes" id="UP000679629">
    <property type="component" value="Chromosome"/>
</dbReference>
<proteinExistence type="predicted"/>
<protein>
    <submittedName>
        <fullName evidence="1">Lasso RiPP family leader peptide-containing protein</fullName>
    </submittedName>
</protein>
<sequence length="46" mass="5043">MNEALMAMETVDFYEPPLLAEAGAYADLTQGEGGGEPEGEFFYHDE</sequence>
<dbReference type="RefSeq" id="WP_215123733.1">
    <property type="nucleotide sequence ID" value="NZ_CP075896.1"/>
</dbReference>